<dbReference type="GeneID" id="69504170"/>
<keyword evidence="2" id="KW-0808">Transferase</keyword>
<evidence type="ECO:0000313" key="3">
    <source>
        <dbReference type="Proteomes" id="UP000284379"/>
    </source>
</evidence>
<sequence length="312" mass="35899">MISVVIPLYNKERYIERAVYSVLSQTFQQFEIVIVNDGSTDGSVSVIERMNNPLIRLIHQKNGGVSAARNRGIEEARFEYIAFLDADDEWKENHLEVIAGLIRKFPECGVFGTSYYYTRENTSPATPILPVPFTFSGEEGIIDNYYEMASGTDFPIHMSSYAVRKREIQKIGGFPVGIPSGEDVITLARLHAVCDIAYSKLPTSIYYLIYEGKNIRPVLMNNPLDEAFDRLFKEASHRKGVRRFVSSWHKRRMVGAIYAGNYLLMCREFFIAFRLYPLQRKLYTSLLLSFFSRCTGKDLYSINRILNKKKRT</sequence>
<dbReference type="InterPro" id="IPR029044">
    <property type="entry name" value="Nucleotide-diphossugar_trans"/>
</dbReference>
<protein>
    <submittedName>
        <fullName evidence="2">Glycosyltransferase family 2 protein</fullName>
    </submittedName>
</protein>
<evidence type="ECO:0000313" key="2">
    <source>
        <dbReference type="EMBL" id="RHB35396.1"/>
    </source>
</evidence>
<dbReference type="PANTHER" id="PTHR43685">
    <property type="entry name" value="GLYCOSYLTRANSFERASE"/>
    <property type="match status" value="1"/>
</dbReference>
<dbReference type="EMBL" id="QSGO01000006">
    <property type="protein sequence ID" value="RHB35396.1"/>
    <property type="molecule type" value="Genomic_DNA"/>
</dbReference>
<dbReference type="GO" id="GO:0016740">
    <property type="term" value="F:transferase activity"/>
    <property type="evidence" value="ECO:0007669"/>
    <property type="project" value="UniProtKB-KW"/>
</dbReference>
<name>A0A413VPA3_9BACE</name>
<accession>A0A413VPA3</accession>
<evidence type="ECO:0000259" key="1">
    <source>
        <dbReference type="Pfam" id="PF00535"/>
    </source>
</evidence>
<feature type="domain" description="Glycosyltransferase 2-like" evidence="1">
    <location>
        <begin position="3"/>
        <end position="137"/>
    </location>
</feature>
<reference evidence="2 3" key="1">
    <citation type="submission" date="2018-08" db="EMBL/GenBank/DDBJ databases">
        <title>A genome reference for cultivated species of the human gut microbiota.</title>
        <authorList>
            <person name="Zou Y."/>
            <person name="Xue W."/>
            <person name="Luo G."/>
        </authorList>
    </citation>
    <scope>NUCLEOTIDE SEQUENCE [LARGE SCALE GENOMIC DNA]</scope>
    <source>
        <strain evidence="2 3">AM40-30BH</strain>
    </source>
</reference>
<dbReference type="InterPro" id="IPR001173">
    <property type="entry name" value="Glyco_trans_2-like"/>
</dbReference>
<dbReference type="CDD" id="cd00761">
    <property type="entry name" value="Glyco_tranf_GTA_type"/>
    <property type="match status" value="1"/>
</dbReference>
<dbReference type="SUPFAM" id="SSF53448">
    <property type="entry name" value="Nucleotide-diphospho-sugar transferases"/>
    <property type="match status" value="1"/>
</dbReference>
<comment type="caution">
    <text evidence="2">The sequence shown here is derived from an EMBL/GenBank/DDBJ whole genome shotgun (WGS) entry which is preliminary data.</text>
</comment>
<proteinExistence type="predicted"/>
<dbReference type="PANTHER" id="PTHR43685:SF11">
    <property type="entry name" value="GLYCOSYLTRANSFERASE TAGX-RELATED"/>
    <property type="match status" value="1"/>
</dbReference>
<dbReference type="InterPro" id="IPR050834">
    <property type="entry name" value="Glycosyltransf_2"/>
</dbReference>
<dbReference type="RefSeq" id="WP_025866871.1">
    <property type="nucleotide sequence ID" value="NZ_CABJFV010000006.1"/>
</dbReference>
<dbReference type="Proteomes" id="UP000284379">
    <property type="component" value="Unassembled WGS sequence"/>
</dbReference>
<dbReference type="AlphaFoldDB" id="A0A413VPA3"/>
<organism evidence="2 3">
    <name type="scientific">Bacteroides nordii</name>
    <dbReference type="NCBI Taxonomy" id="291645"/>
    <lineage>
        <taxon>Bacteria</taxon>
        <taxon>Pseudomonadati</taxon>
        <taxon>Bacteroidota</taxon>
        <taxon>Bacteroidia</taxon>
        <taxon>Bacteroidales</taxon>
        <taxon>Bacteroidaceae</taxon>
        <taxon>Bacteroides</taxon>
    </lineage>
</organism>
<dbReference type="Pfam" id="PF00535">
    <property type="entry name" value="Glycos_transf_2"/>
    <property type="match status" value="1"/>
</dbReference>
<dbReference type="Gene3D" id="3.90.550.10">
    <property type="entry name" value="Spore Coat Polysaccharide Biosynthesis Protein SpsA, Chain A"/>
    <property type="match status" value="1"/>
</dbReference>
<gene>
    <name evidence="2" type="ORF">DW888_09740</name>
</gene>